<proteinExistence type="predicted"/>
<reference evidence="4" key="1">
    <citation type="journal article" date="2022" name="Int. J. Mol. Sci.">
        <title>Draft Genome of Tanacetum Coccineum: Genomic Comparison of Closely Related Tanacetum-Family Plants.</title>
        <authorList>
            <person name="Yamashiro T."/>
            <person name="Shiraishi A."/>
            <person name="Nakayama K."/>
            <person name="Satake H."/>
        </authorList>
    </citation>
    <scope>NUCLEOTIDE SEQUENCE</scope>
</reference>
<dbReference type="Pfam" id="PF00098">
    <property type="entry name" value="zf-CCHC"/>
    <property type="match status" value="1"/>
</dbReference>
<evidence type="ECO:0000256" key="1">
    <source>
        <dbReference type="PROSITE-ProRule" id="PRU00047"/>
    </source>
</evidence>
<dbReference type="InterPro" id="IPR001878">
    <property type="entry name" value="Znf_CCHC"/>
</dbReference>
<keyword evidence="1" id="KW-0479">Metal-binding</keyword>
<dbReference type="InterPro" id="IPR036875">
    <property type="entry name" value="Znf_CCHC_sf"/>
</dbReference>
<accession>A0ABQ5J818</accession>
<name>A0ABQ5J818_9ASTR</name>
<gene>
    <name evidence="4" type="ORF">Tco_1123749</name>
</gene>
<evidence type="ECO:0000313" key="5">
    <source>
        <dbReference type="Proteomes" id="UP001151760"/>
    </source>
</evidence>
<dbReference type="SUPFAM" id="SSF57756">
    <property type="entry name" value="Retrovirus zinc finger-like domains"/>
    <property type="match status" value="1"/>
</dbReference>
<sequence>MGVAAMKHMASNFAKLDKFERVDFRRWQKKIHFLLSNMSVVYVLTTPIHEDGENATMDQIRKRAKWENDDYVCRGLILSGISDHLFDIYQNVESSKELWDTLEAKYMAEDASSKKLTQHKMNMDEAIQVSFIIDKLHSSWKDCKHNLKHKKEELTFVELGSHLRIEESFRVQDNDKPKSNNVVGPSVFNMVEHNNSSGYNDNKGKRKHHDNTMANPNKKVKPTCWKCGKTGHIKRDFKGVNIGNKANGSGTKGSLDGSNNSMKDDDVAWWVDLRETMHVCKDRCWFKTYESLNDRSILHMGNESTTLVHGRGCADLRFSYRKIVSLFNVLHGCCKTPDPKLKTLDERGIECIFVRYVKHSKAFRFYVIGPNESVLINSIIKSRDAIFEENRFSLVPRPSLRISNGTEYIGGSVVPKRSLKRTTQSSIRRIQNASYAVSKKIYSKNILEDDKRGPYSKETPILCINLNGYGETDNPSTTMEEYVLFETEKALRNCKVYNLETAKYGMVNWYLDEVDIDILRFLSQNSQL</sequence>
<evidence type="ECO:0000259" key="3">
    <source>
        <dbReference type="PROSITE" id="PS50158"/>
    </source>
</evidence>
<dbReference type="PANTHER" id="PTHR47592:SF29">
    <property type="entry name" value="ZINC FINGER, CCHC-TYPE"/>
    <property type="match status" value="1"/>
</dbReference>
<keyword evidence="1" id="KW-0862">Zinc</keyword>
<dbReference type="Proteomes" id="UP001151760">
    <property type="component" value="Unassembled WGS sequence"/>
</dbReference>
<dbReference type="PROSITE" id="PS50158">
    <property type="entry name" value="ZF_CCHC"/>
    <property type="match status" value="1"/>
</dbReference>
<evidence type="ECO:0000313" key="4">
    <source>
        <dbReference type="EMBL" id="GJU07319.1"/>
    </source>
</evidence>
<comment type="caution">
    <text evidence="4">The sequence shown here is derived from an EMBL/GenBank/DDBJ whole genome shotgun (WGS) entry which is preliminary data.</text>
</comment>
<dbReference type="Pfam" id="PF22936">
    <property type="entry name" value="Pol_BBD"/>
    <property type="match status" value="1"/>
</dbReference>
<dbReference type="Pfam" id="PF14223">
    <property type="entry name" value="Retrotran_gag_2"/>
    <property type="match status" value="1"/>
</dbReference>
<dbReference type="Pfam" id="PF25597">
    <property type="entry name" value="SH3_retrovirus"/>
    <property type="match status" value="1"/>
</dbReference>
<dbReference type="EMBL" id="BQNB010021526">
    <property type="protein sequence ID" value="GJU07319.1"/>
    <property type="molecule type" value="Genomic_DNA"/>
</dbReference>
<dbReference type="PANTHER" id="PTHR47592">
    <property type="entry name" value="PBF68 PROTEIN"/>
    <property type="match status" value="1"/>
</dbReference>
<keyword evidence="1" id="KW-0863">Zinc-finger</keyword>
<dbReference type="InterPro" id="IPR054722">
    <property type="entry name" value="PolX-like_BBD"/>
</dbReference>
<feature type="region of interest" description="Disordered" evidence="2">
    <location>
        <begin position="197"/>
        <end position="217"/>
    </location>
</feature>
<reference evidence="4" key="2">
    <citation type="submission" date="2022-01" db="EMBL/GenBank/DDBJ databases">
        <authorList>
            <person name="Yamashiro T."/>
            <person name="Shiraishi A."/>
            <person name="Satake H."/>
            <person name="Nakayama K."/>
        </authorList>
    </citation>
    <scope>NUCLEOTIDE SEQUENCE</scope>
</reference>
<feature type="domain" description="CCHC-type" evidence="3">
    <location>
        <begin position="224"/>
        <end position="236"/>
    </location>
</feature>
<keyword evidence="5" id="KW-1185">Reference proteome</keyword>
<dbReference type="InterPro" id="IPR057670">
    <property type="entry name" value="SH3_retrovirus"/>
</dbReference>
<evidence type="ECO:0000256" key="2">
    <source>
        <dbReference type="SAM" id="MobiDB-lite"/>
    </source>
</evidence>
<organism evidence="4 5">
    <name type="scientific">Tanacetum coccineum</name>
    <dbReference type="NCBI Taxonomy" id="301880"/>
    <lineage>
        <taxon>Eukaryota</taxon>
        <taxon>Viridiplantae</taxon>
        <taxon>Streptophyta</taxon>
        <taxon>Embryophyta</taxon>
        <taxon>Tracheophyta</taxon>
        <taxon>Spermatophyta</taxon>
        <taxon>Magnoliopsida</taxon>
        <taxon>eudicotyledons</taxon>
        <taxon>Gunneridae</taxon>
        <taxon>Pentapetalae</taxon>
        <taxon>asterids</taxon>
        <taxon>campanulids</taxon>
        <taxon>Asterales</taxon>
        <taxon>Asteraceae</taxon>
        <taxon>Asteroideae</taxon>
        <taxon>Anthemideae</taxon>
        <taxon>Anthemidinae</taxon>
        <taxon>Tanacetum</taxon>
    </lineage>
</organism>
<protein>
    <submittedName>
        <fullName evidence="4">Zinc finger, CCHC-type containing protein</fullName>
    </submittedName>
</protein>